<name>A0A2P2MN71_RHIMU</name>
<dbReference type="EMBL" id="GGEC01051201">
    <property type="protein sequence ID" value="MBX31685.1"/>
    <property type="molecule type" value="Transcribed_RNA"/>
</dbReference>
<keyword evidence="1" id="KW-0240">DNA-directed RNA polymerase</keyword>
<organism evidence="1">
    <name type="scientific">Rhizophora mucronata</name>
    <name type="common">Asiatic mangrove</name>
    <dbReference type="NCBI Taxonomy" id="61149"/>
    <lineage>
        <taxon>Eukaryota</taxon>
        <taxon>Viridiplantae</taxon>
        <taxon>Streptophyta</taxon>
        <taxon>Embryophyta</taxon>
        <taxon>Tracheophyta</taxon>
        <taxon>Spermatophyta</taxon>
        <taxon>Magnoliopsida</taxon>
        <taxon>eudicotyledons</taxon>
        <taxon>Gunneridae</taxon>
        <taxon>Pentapetalae</taxon>
        <taxon>rosids</taxon>
        <taxon>fabids</taxon>
        <taxon>Malpighiales</taxon>
        <taxon>Rhizophoraceae</taxon>
        <taxon>Rhizophora</taxon>
    </lineage>
</organism>
<dbReference type="AlphaFoldDB" id="A0A2P2MN71"/>
<proteinExistence type="predicted"/>
<sequence length="76" mass="8919">MKLFSRQKFQVFNTQTITQSNQGVFFFISGNMSHQGQVLHQSTRFTLRSITRTKHSPLARLQCSRSTYFPGLHQLW</sequence>
<dbReference type="EMBL" id="GGEC01051218">
    <property type="protein sequence ID" value="MBX31702.1"/>
    <property type="molecule type" value="Transcribed_RNA"/>
</dbReference>
<accession>A0A2P2MN71</accession>
<evidence type="ECO:0000313" key="1">
    <source>
        <dbReference type="EMBL" id="MBX31685.1"/>
    </source>
</evidence>
<reference evidence="1" key="1">
    <citation type="submission" date="2018-02" db="EMBL/GenBank/DDBJ databases">
        <title>Rhizophora mucronata_Transcriptome.</title>
        <authorList>
            <person name="Meera S.P."/>
            <person name="Sreeshan A."/>
            <person name="Augustine A."/>
        </authorList>
    </citation>
    <scope>NUCLEOTIDE SEQUENCE</scope>
    <source>
        <tissue evidence="1">Leaf</tissue>
    </source>
</reference>
<protein>
    <submittedName>
        <fullName evidence="1">DNA-directed RNA polymerase subunit beta</fullName>
    </submittedName>
</protein>
<keyword evidence="1" id="KW-0804">Transcription</keyword>
<dbReference type="GO" id="GO:0000428">
    <property type="term" value="C:DNA-directed RNA polymerase complex"/>
    <property type="evidence" value="ECO:0007669"/>
    <property type="project" value="UniProtKB-KW"/>
</dbReference>